<reference evidence="3" key="1">
    <citation type="submission" date="2025-08" db="UniProtKB">
        <authorList>
            <consortium name="Ensembl"/>
        </authorList>
    </citation>
    <scope>IDENTIFICATION</scope>
</reference>
<organism evidence="3 4">
    <name type="scientific">Pavo cristatus</name>
    <name type="common">Indian peafowl</name>
    <name type="synonym">Blue peafowl</name>
    <dbReference type="NCBI Taxonomy" id="9049"/>
    <lineage>
        <taxon>Eukaryota</taxon>
        <taxon>Metazoa</taxon>
        <taxon>Chordata</taxon>
        <taxon>Craniata</taxon>
        <taxon>Vertebrata</taxon>
        <taxon>Euteleostomi</taxon>
        <taxon>Archelosauria</taxon>
        <taxon>Archosauria</taxon>
        <taxon>Dinosauria</taxon>
        <taxon>Saurischia</taxon>
        <taxon>Theropoda</taxon>
        <taxon>Coelurosauria</taxon>
        <taxon>Aves</taxon>
        <taxon>Neognathae</taxon>
        <taxon>Galloanserae</taxon>
        <taxon>Galliformes</taxon>
        <taxon>Phasianidae</taxon>
        <taxon>Phasianinae</taxon>
        <taxon>Pavo</taxon>
    </lineage>
</organism>
<sequence>RLVLLLLRTALSLDILIILIFLVLSFFIGQTNLKSPQDIQVYAVNANFTLRWNYTGDGTNVTFSAQYQW</sequence>
<reference evidence="3" key="2">
    <citation type="submission" date="2025-09" db="UniProtKB">
        <authorList>
            <consortium name="Ensembl"/>
        </authorList>
    </citation>
    <scope>IDENTIFICATION</scope>
</reference>
<keyword evidence="1" id="KW-0472">Membrane</keyword>
<protein>
    <recommendedName>
        <fullName evidence="2">Fibronectin type-III domain-containing protein</fullName>
    </recommendedName>
</protein>
<dbReference type="InterPro" id="IPR036116">
    <property type="entry name" value="FN3_sf"/>
</dbReference>
<dbReference type="Proteomes" id="UP000694428">
    <property type="component" value="Unplaced"/>
</dbReference>
<keyword evidence="1" id="KW-1133">Transmembrane helix</keyword>
<keyword evidence="4" id="KW-1185">Reference proteome</keyword>
<feature type="domain" description="Fibronectin type-III" evidence="2">
    <location>
        <begin position="15"/>
        <end position="68"/>
    </location>
</feature>
<accession>A0A8C9F778</accession>
<dbReference type="Pfam" id="PF01108">
    <property type="entry name" value="Tissue_fac"/>
    <property type="match status" value="1"/>
</dbReference>
<dbReference type="SUPFAM" id="SSF49265">
    <property type="entry name" value="Fibronectin type III"/>
    <property type="match status" value="1"/>
</dbReference>
<keyword evidence="1" id="KW-0812">Transmembrane</keyword>
<proteinExistence type="predicted"/>
<evidence type="ECO:0000313" key="4">
    <source>
        <dbReference type="Proteomes" id="UP000694428"/>
    </source>
</evidence>
<feature type="transmembrane region" description="Helical" evidence="1">
    <location>
        <begin position="6"/>
        <end position="28"/>
    </location>
</feature>
<dbReference type="Gene3D" id="2.60.40.10">
    <property type="entry name" value="Immunoglobulins"/>
    <property type="match status" value="1"/>
</dbReference>
<dbReference type="InterPro" id="IPR013783">
    <property type="entry name" value="Ig-like_fold"/>
</dbReference>
<evidence type="ECO:0000256" key="1">
    <source>
        <dbReference type="SAM" id="Phobius"/>
    </source>
</evidence>
<evidence type="ECO:0000313" key="3">
    <source>
        <dbReference type="Ensembl" id="ENSPSTP00000010524.1"/>
    </source>
</evidence>
<dbReference type="AlphaFoldDB" id="A0A8C9F778"/>
<dbReference type="Ensembl" id="ENSPSTT00000011048.1">
    <property type="protein sequence ID" value="ENSPSTP00000010524.1"/>
    <property type="gene ID" value="ENSPSTG00000007417.1"/>
</dbReference>
<dbReference type="InterPro" id="IPR003961">
    <property type="entry name" value="FN3_dom"/>
</dbReference>
<evidence type="ECO:0000259" key="2">
    <source>
        <dbReference type="Pfam" id="PF01108"/>
    </source>
</evidence>
<name>A0A8C9F778_PAVCR</name>